<dbReference type="PANTHER" id="PTHR11267">
    <property type="entry name" value="T-BOX PROTEIN-RELATED"/>
    <property type="match status" value="1"/>
</dbReference>
<dbReference type="InterPro" id="IPR001699">
    <property type="entry name" value="TF_T-box"/>
</dbReference>
<dbReference type="PROSITE" id="PS01264">
    <property type="entry name" value="TBOX_2"/>
    <property type="match status" value="1"/>
</dbReference>
<feature type="compositionally biased region" description="Low complexity" evidence="7">
    <location>
        <begin position="235"/>
        <end position="253"/>
    </location>
</feature>
<comment type="subcellular location">
    <subcellularLocation>
        <location evidence="1 6">Nucleus</location>
    </subcellularLocation>
</comment>
<feature type="region of interest" description="Disordered" evidence="7">
    <location>
        <begin position="99"/>
        <end position="122"/>
    </location>
</feature>
<accession>A0AA85K166</accession>
<feature type="region of interest" description="Disordered" evidence="7">
    <location>
        <begin position="922"/>
        <end position="944"/>
    </location>
</feature>
<dbReference type="InterPro" id="IPR036960">
    <property type="entry name" value="T-box_sf"/>
</dbReference>
<reference evidence="10" key="2">
    <citation type="submission" date="2023-11" db="UniProtKB">
        <authorList>
            <consortium name="WormBaseParasite"/>
        </authorList>
    </citation>
    <scope>IDENTIFICATION</scope>
</reference>
<keyword evidence="4" id="KW-0804">Transcription</keyword>
<feature type="region of interest" description="Disordered" evidence="7">
    <location>
        <begin position="223"/>
        <end position="262"/>
    </location>
</feature>
<dbReference type="GO" id="GO:0000785">
    <property type="term" value="C:chromatin"/>
    <property type="evidence" value="ECO:0007669"/>
    <property type="project" value="TreeGrafter"/>
</dbReference>
<dbReference type="PROSITE" id="PS01283">
    <property type="entry name" value="TBOX_1"/>
    <property type="match status" value="1"/>
</dbReference>
<dbReference type="GO" id="GO:0007507">
    <property type="term" value="P:heart development"/>
    <property type="evidence" value="ECO:0007669"/>
    <property type="project" value="TreeGrafter"/>
</dbReference>
<reference evidence="9" key="1">
    <citation type="submission" date="2022-06" db="EMBL/GenBank/DDBJ databases">
        <authorList>
            <person name="Berger JAMES D."/>
            <person name="Berger JAMES D."/>
        </authorList>
    </citation>
    <scope>NUCLEOTIDE SEQUENCE [LARGE SCALE GENOMIC DNA]</scope>
</reference>
<evidence type="ECO:0000256" key="2">
    <source>
        <dbReference type="ARBA" id="ARBA00023015"/>
    </source>
</evidence>
<dbReference type="GO" id="GO:0000981">
    <property type="term" value="F:DNA-binding transcription factor activity, RNA polymerase II-specific"/>
    <property type="evidence" value="ECO:0007669"/>
    <property type="project" value="TreeGrafter"/>
</dbReference>
<dbReference type="GO" id="GO:0045893">
    <property type="term" value="P:positive regulation of DNA-templated transcription"/>
    <property type="evidence" value="ECO:0007669"/>
    <property type="project" value="InterPro"/>
</dbReference>
<evidence type="ECO:0000256" key="6">
    <source>
        <dbReference type="PROSITE-ProRule" id="PRU00201"/>
    </source>
</evidence>
<feature type="region of interest" description="Disordered" evidence="7">
    <location>
        <begin position="468"/>
        <end position="493"/>
    </location>
</feature>
<dbReference type="GO" id="GO:0000978">
    <property type="term" value="F:RNA polymerase II cis-regulatory region sequence-specific DNA binding"/>
    <property type="evidence" value="ECO:0007669"/>
    <property type="project" value="InterPro"/>
</dbReference>
<protein>
    <recommendedName>
        <fullName evidence="8">T-box domain-containing protein</fullName>
    </recommendedName>
</protein>
<dbReference type="InterPro" id="IPR018186">
    <property type="entry name" value="TF_T-box_CS"/>
</dbReference>
<evidence type="ECO:0000256" key="3">
    <source>
        <dbReference type="ARBA" id="ARBA00023125"/>
    </source>
</evidence>
<proteinExistence type="predicted"/>
<dbReference type="GO" id="GO:0005634">
    <property type="term" value="C:nucleus"/>
    <property type="evidence" value="ECO:0007669"/>
    <property type="project" value="UniProtKB-SubCell"/>
</dbReference>
<dbReference type="GO" id="GO:0001708">
    <property type="term" value="P:cell fate specification"/>
    <property type="evidence" value="ECO:0007669"/>
    <property type="project" value="TreeGrafter"/>
</dbReference>
<comment type="caution">
    <text evidence="6">Lacks conserved residue(s) required for the propagation of feature annotation.</text>
</comment>
<feature type="compositionally biased region" description="Low complexity" evidence="7">
    <location>
        <begin position="100"/>
        <end position="111"/>
    </location>
</feature>
<dbReference type="InterPro" id="IPR046360">
    <property type="entry name" value="T-box_DNA-bd"/>
</dbReference>
<dbReference type="PANTHER" id="PTHR11267:SF190">
    <property type="entry name" value="T-BOX TRANSCRIPTION FACTOR TBX20"/>
    <property type="match status" value="1"/>
</dbReference>
<keyword evidence="5 6" id="KW-0539">Nucleus</keyword>
<evidence type="ECO:0000256" key="5">
    <source>
        <dbReference type="ARBA" id="ARBA00023242"/>
    </source>
</evidence>
<dbReference type="Gene3D" id="2.60.40.820">
    <property type="entry name" value="Transcription factor, T-box"/>
    <property type="match status" value="1"/>
</dbReference>
<dbReference type="WBParaSite" id="TREG1_54660.1">
    <property type="protein sequence ID" value="TREG1_54660.1"/>
    <property type="gene ID" value="TREG1_54660"/>
</dbReference>
<evidence type="ECO:0000259" key="8">
    <source>
        <dbReference type="PROSITE" id="PS50252"/>
    </source>
</evidence>
<dbReference type="Pfam" id="PF00907">
    <property type="entry name" value="T-box"/>
    <property type="match status" value="1"/>
</dbReference>
<feature type="compositionally biased region" description="Basic and acidic residues" evidence="7">
    <location>
        <begin position="922"/>
        <end position="936"/>
    </location>
</feature>
<dbReference type="InterPro" id="IPR008967">
    <property type="entry name" value="p53-like_TF_DNA-bd_sf"/>
</dbReference>
<feature type="region of interest" description="Disordered" evidence="7">
    <location>
        <begin position="990"/>
        <end position="1019"/>
    </location>
</feature>
<dbReference type="SUPFAM" id="SSF49417">
    <property type="entry name" value="p53-like transcription factors"/>
    <property type="match status" value="1"/>
</dbReference>
<keyword evidence="3 6" id="KW-0238">DNA-binding</keyword>
<sequence length="1262" mass="143105">MECSSLQDDHQILHNSLPGVLTTSKSMTFNSVIKHPVKYVYSHNNSFYKHSNKHKMLRVTDLHSSPSTLSTSSNVLTSKRKLISNYIHRSIKQKRVCPVSSTSSTLSQSASKDSHMTKKATTTNKCSMLSNQKDNTEKGLLQKSVENHISTSMNKNRNKVVSETDTSLTPITTIDHEDQSISRKDTEEIHDIHHITRHNSSSLKLSGKASAFSIESIIANNDNTDNHNTEVNTINTNSLHNSNQNSLNSQVSSPTKSDDNDKGCTKYPQMINTTYPILFSSSPGSFSDDSSKSCWNHLKSPSHSQHCSADKNEFIPSYEREWNENDDFQSSHSHNGNEDRMKLDIIPSPSNTIPLNLSIDSKTNNSTNNNNDKLYEGYTKSISPFDMIKSGAFSFPFQTHTTCNSLNNDNQSIGDQLQNNQDNTMLTMTSDFYNSAKINKHNAKQCGLLTKTVGSDWKSLQCSPYHNINHNQSDKQNNNSNRSTSITENNTNLQAQRHQIKHNIEMSAERNIRSGSTTLTKTRRSKFAKPLKYSQFNGVSQPIITSGSEEFYKSNPFHSVKLHDERHKPHGIKVYDNGKLSHVKCRLETKDLWEKFNELGTEMIITKSGRRMFPVIRTSFSGLDPDTKYLVLMDIVPVDCKRYRYAYHRSSWLVAGKADPELRLRHYVHPDSPFTGEQLMRQTVSFEKLKLTNNVLDRQGYIILNSMHKYQPRVHLIQLSNVIDNDNDKNQDVINSLLNTITSKSLDILPTENIKTFTFPETIFIAVTAYQNQLITKLKIDCNPFAKGFRDSSRLTEFERESMETLLAQQAVAASMVTGIPHMFGLPAPPLPSTQVVGLNRNHHYQHIPQKISQHHTDHYRSKNNYPNTCKVSMTSTMMSSNTLSSISSPNLPQIPTSLNQYPTQCINQKYSNSVNELFNERLTENENKPVRKSSDSDEQNEAYSPDSNELLLFWRQKFLENTFTACVNQILWDHNINNSKNKEMKSFLPPTSKPITLSPMSIQPSSPTRSTTPPFSPNQCSMISDKLTSDIKKQLVPTSLNLPQSMNYNISDLMSFNQNDTTTSNDHDENSKNPLIQQLMSNHHNHQLPLLQSYSALLKDSFLLNGMSADVSGSQKNLFKPSETVDNPASVSSVSSTSSAVDWEIWKSNSLLSVLNQMWKCHLNTSKIEEYYNADENKQSKLDKTSCHNINELLNTTDNKDLNNNDDNTNQTVFDKFKKPQSVKSSSWIDQNKYPLAESHYHSDEMDRMLKPRSDSVTSII</sequence>
<evidence type="ECO:0000256" key="7">
    <source>
        <dbReference type="SAM" id="MobiDB-lite"/>
    </source>
</evidence>
<dbReference type="AlphaFoldDB" id="A0AA85K166"/>
<dbReference type="PROSITE" id="PS50252">
    <property type="entry name" value="TBOX_3"/>
    <property type="match status" value="1"/>
</dbReference>
<evidence type="ECO:0000313" key="9">
    <source>
        <dbReference type="Proteomes" id="UP000050795"/>
    </source>
</evidence>
<dbReference type="Proteomes" id="UP000050795">
    <property type="component" value="Unassembled WGS sequence"/>
</dbReference>
<feature type="compositionally biased region" description="Low complexity" evidence="7">
    <location>
        <begin position="1002"/>
        <end position="1014"/>
    </location>
</feature>
<evidence type="ECO:0000313" key="10">
    <source>
        <dbReference type="WBParaSite" id="TREG1_54660.1"/>
    </source>
</evidence>
<name>A0AA85K166_TRIRE</name>
<dbReference type="PRINTS" id="PR00937">
    <property type="entry name" value="TBOX"/>
</dbReference>
<organism evidence="9 10">
    <name type="scientific">Trichobilharzia regenti</name>
    <name type="common">Nasal bird schistosome</name>
    <dbReference type="NCBI Taxonomy" id="157069"/>
    <lineage>
        <taxon>Eukaryota</taxon>
        <taxon>Metazoa</taxon>
        <taxon>Spiralia</taxon>
        <taxon>Lophotrochozoa</taxon>
        <taxon>Platyhelminthes</taxon>
        <taxon>Trematoda</taxon>
        <taxon>Digenea</taxon>
        <taxon>Strigeidida</taxon>
        <taxon>Schistosomatoidea</taxon>
        <taxon>Schistosomatidae</taxon>
        <taxon>Trichobilharzia</taxon>
    </lineage>
</organism>
<evidence type="ECO:0000256" key="1">
    <source>
        <dbReference type="ARBA" id="ARBA00004123"/>
    </source>
</evidence>
<keyword evidence="9" id="KW-1185">Reference proteome</keyword>
<feature type="domain" description="T-box" evidence="8">
    <location>
        <begin position="587"/>
        <end position="791"/>
    </location>
</feature>
<keyword evidence="2" id="KW-0805">Transcription regulation</keyword>
<dbReference type="SMART" id="SM00425">
    <property type="entry name" value="TBOX"/>
    <property type="match status" value="1"/>
</dbReference>
<dbReference type="FunFam" id="2.60.40.820:FF:000008">
    <property type="entry name" value="T-box transcription factor TBX20"/>
    <property type="match status" value="1"/>
</dbReference>
<evidence type="ECO:0000256" key="4">
    <source>
        <dbReference type="ARBA" id="ARBA00023163"/>
    </source>
</evidence>